<dbReference type="EMBL" id="BPLR01006474">
    <property type="protein sequence ID" value="GIY10110.1"/>
    <property type="molecule type" value="Genomic_DNA"/>
</dbReference>
<gene>
    <name evidence="1" type="ORF">CEXT_620531</name>
</gene>
<keyword evidence="2" id="KW-1185">Reference proteome</keyword>
<proteinExistence type="predicted"/>
<sequence length="99" mass="11371">MWPWKILYVFKVVNLDLASLAIFRQPRRARSSTCSPSLEGLLDLITEGQRVEIALQQKSTQTKEGQIKNCGFKEAYLLSLFLINDQKLVFPFKALINLK</sequence>
<comment type="caution">
    <text evidence="1">The sequence shown here is derived from an EMBL/GenBank/DDBJ whole genome shotgun (WGS) entry which is preliminary data.</text>
</comment>
<dbReference type="AlphaFoldDB" id="A0AAV4QL08"/>
<accession>A0AAV4QL08</accession>
<dbReference type="Proteomes" id="UP001054945">
    <property type="component" value="Unassembled WGS sequence"/>
</dbReference>
<evidence type="ECO:0000313" key="2">
    <source>
        <dbReference type="Proteomes" id="UP001054945"/>
    </source>
</evidence>
<name>A0AAV4QL08_CAEEX</name>
<reference evidence="1 2" key="1">
    <citation type="submission" date="2021-06" db="EMBL/GenBank/DDBJ databases">
        <title>Caerostris extrusa draft genome.</title>
        <authorList>
            <person name="Kono N."/>
            <person name="Arakawa K."/>
        </authorList>
    </citation>
    <scope>NUCLEOTIDE SEQUENCE [LARGE SCALE GENOMIC DNA]</scope>
</reference>
<organism evidence="1 2">
    <name type="scientific">Caerostris extrusa</name>
    <name type="common">Bark spider</name>
    <name type="synonym">Caerostris bankana</name>
    <dbReference type="NCBI Taxonomy" id="172846"/>
    <lineage>
        <taxon>Eukaryota</taxon>
        <taxon>Metazoa</taxon>
        <taxon>Ecdysozoa</taxon>
        <taxon>Arthropoda</taxon>
        <taxon>Chelicerata</taxon>
        <taxon>Arachnida</taxon>
        <taxon>Araneae</taxon>
        <taxon>Araneomorphae</taxon>
        <taxon>Entelegynae</taxon>
        <taxon>Araneoidea</taxon>
        <taxon>Araneidae</taxon>
        <taxon>Caerostris</taxon>
    </lineage>
</organism>
<protein>
    <submittedName>
        <fullName evidence="1">Uncharacterized protein</fullName>
    </submittedName>
</protein>
<evidence type="ECO:0000313" key="1">
    <source>
        <dbReference type="EMBL" id="GIY10110.1"/>
    </source>
</evidence>